<dbReference type="SUPFAM" id="SSF53756">
    <property type="entry name" value="UDP-Glycosyltransferase/glycogen phosphorylase"/>
    <property type="match status" value="1"/>
</dbReference>
<evidence type="ECO:0000256" key="1">
    <source>
        <dbReference type="ARBA" id="ARBA00004713"/>
    </source>
</evidence>
<keyword evidence="7" id="KW-0448">Lipopolysaccharide biosynthesis</keyword>
<reference evidence="9 10" key="1">
    <citation type="submission" date="2023-04" db="EMBL/GenBank/DDBJ databases">
        <title>A long-awaited taxogenomic arrangement of the family Halomonadaceae.</title>
        <authorList>
            <person name="De La Haba R."/>
            <person name="Chuvochina M."/>
            <person name="Wittouck S."/>
            <person name="Arahal D.R."/>
            <person name="Sanchez-Porro C."/>
            <person name="Hugenholtz P."/>
            <person name="Ventosa A."/>
        </authorList>
    </citation>
    <scope>NUCLEOTIDE SEQUENCE [LARGE SCALE GENOMIC DNA]</scope>
    <source>
        <strain evidence="9 10">DSM 22428</strain>
    </source>
</reference>
<keyword evidence="4 7" id="KW-0808">Transferase</keyword>
<comment type="caution">
    <text evidence="9">The sequence shown here is derived from an EMBL/GenBank/DDBJ whole genome shotgun (WGS) entry which is preliminary data.</text>
</comment>
<sequence>MRFLYSLALYLLSPFIWWRVWREWLPTHSRWERLGRVPYETAPVIWVHAASVGEVMTARPLVQALETRYPAHKIVMTTMTATGANQVASLFEGRICHHFLPLDFPGAAKRFVRRVRPALAIVIETELWPNLLAECQHHDVPLALVNGRLSANALQRYQRIRPLMRDTLAHFDWLGIKDRTDLERFKALDGPVSRMEVTGGLKFDLRYNGALEKVSEDILFQCDGRFIWVAASTHEGEDAALIDAHARLRERYPGALMILVPRHPQRFDAVAQLIEDSGQCLARRSRGDGITSRVSVYLGDTMGELMGFYAVASVAFVGGSLVPVGGHNLLEPAALAVPVVTGPHLENFSDIADLLDADDALVRVSTTGELVDALAEAATAPEQARARGRRGLMVVERHRGALEATLNGLERLLPGGVSG</sequence>
<dbReference type="Gene3D" id="3.40.50.11720">
    <property type="entry name" value="3-Deoxy-D-manno-octulosonic-acid transferase, N-terminal domain"/>
    <property type="match status" value="1"/>
</dbReference>
<dbReference type="InterPro" id="IPR007507">
    <property type="entry name" value="Glycos_transf_N"/>
</dbReference>
<dbReference type="NCBIfam" id="NF004388">
    <property type="entry name" value="PRK05749.1-4"/>
    <property type="match status" value="1"/>
</dbReference>
<dbReference type="PANTHER" id="PTHR42755:SF1">
    <property type="entry name" value="3-DEOXY-D-MANNO-OCTULOSONIC ACID TRANSFERASE, MITOCHONDRIAL-RELATED"/>
    <property type="match status" value="1"/>
</dbReference>
<protein>
    <recommendedName>
        <fullName evidence="3 7">3-deoxy-D-manno-octulosonic acid transferase</fullName>
        <shortName evidence="7">Kdo transferase</shortName>
        <ecNumber evidence="2 7">2.4.99.12</ecNumber>
    </recommendedName>
    <alternativeName>
        <fullName evidence="5 7">Lipid IV(A) 3-deoxy-D-manno-octulosonic acid transferase</fullName>
    </alternativeName>
</protein>
<evidence type="ECO:0000256" key="7">
    <source>
        <dbReference type="RuleBase" id="RU365103"/>
    </source>
</evidence>
<evidence type="ECO:0000256" key="3">
    <source>
        <dbReference type="ARBA" id="ARBA00019077"/>
    </source>
</evidence>
<feature type="domain" description="3-deoxy-D-manno-octulosonic-acid transferase N-terminal" evidence="8">
    <location>
        <begin position="31"/>
        <end position="204"/>
    </location>
</feature>
<evidence type="ECO:0000313" key="9">
    <source>
        <dbReference type="EMBL" id="MDR5894538.1"/>
    </source>
</evidence>
<dbReference type="EC" id="2.4.99.12" evidence="2 7"/>
<dbReference type="InterPro" id="IPR038107">
    <property type="entry name" value="Glycos_transf_N_sf"/>
</dbReference>
<comment type="catalytic activity">
    <reaction evidence="6 7">
        <text>lipid IVA (E. coli) + CMP-3-deoxy-beta-D-manno-octulosonate = alpha-Kdo-(2-&gt;6)-lipid IVA (E. coli) + CMP + H(+)</text>
        <dbReference type="Rhea" id="RHEA:28066"/>
        <dbReference type="ChEBI" id="CHEBI:15378"/>
        <dbReference type="ChEBI" id="CHEBI:58603"/>
        <dbReference type="ChEBI" id="CHEBI:60364"/>
        <dbReference type="ChEBI" id="CHEBI:60377"/>
        <dbReference type="ChEBI" id="CHEBI:85987"/>
        <dbReference type="EC" id="2.4.99.12"/>
    </reaction>
</comment>
<dbReference type="PANTHER" id="PTHR42755">
    <property type="entry name" value="3-DEOXY-MANNO-OCTULOSONATE CYTIDYLYLTRANSFERASE"/>
    <property type="match status" value="1"/>
</dbReference>
<evidence type="ECO:0000256" key="2">
    <source>
        <dbReference type="ARBA" id="ARBA00012621"/>
    </source>
</evidence>
<keyword evidence="7" id="KW-0472">Membrane</keyword>
<evidence type="ECO:0000259" key="8">
    <source>
        <dbReference type="Pfam" id="PF04413"/>
    </source>
</evidence>
<dbReference type="RefSeq" id="WP_251593390.1">
    <property type="nucleotide sequence ID" value="NZ_JAMLJI010000002.1"/>
</dbReference>
<keyword evidence="9" id="KW-0328">Glycosyltransferase</keyword>
<keyword evidence="10" id="KW-1185">Reference proteome</keyword>
<dbReference type="GO" id="GO:0043842">
    <property type="term" value="F:Kdo transferase activity"/>
    <property type="evidence" value="ECO:0007669"/>
    <property type="project" value="UniProtKB-EC"/>
</dbReference>
<comment type="subcellular location">
    <subcellularLocation>
        <location evidence="7">Cell membrane</location>
    </subcellularLocation>
</comment>
<comment type="pathway">
    <text evidence="1 7">Bacterial outer membrane biogenesis; LPS core biosynthesis.</text>
</comment>
<evidence type="ECO:0000313" key="10">
    <source>
        <dbReference type="Proteomes" id="UP001269375"/>
    </source>
</evidence>
<proteinExistence type="inferred from homology"/>
<name>A0ABU1GSZ9_9GAMM</name>
<evidence type="ECO:0000256" key="5">
    <source>
        <dbReference type="ARBA" id="ARBA00031445"/>
    </source>
</evidence>
<accession>A0ABU1GSZ9</accession>
<evidence type="ECO:0000256" key="4">
    <source>
        <dbReference type="ARBA" id="ARBA00022679"/>
    </source>
</evidence>
<organism evidence="9 10">
    <name type="scientific">Larsenimonas suaedae</name>
    <dbReference type="NCBI Taxonomy" id="1851019"/>
    <lineage>
        <taxon>Bacteria</taxon>
        <taxon>Pseudomonadati</taxon>
        <taxon>Pseudomonadota</taxon>
        <taxon>Gammaproteobacteria</taxon>
        <taxon>Oceanospirillales</taxon>
        <taxon>Halomonadaceae</taxon>
        <taxon>Larsenimonas</taxon>
    </lineage>
</organism>
<dbReference type="InterPro" id="IPR039901">
    <property type="entry name" value="Kdotransferase"/>
</dbReference>
<dbReference type="Pfam" id="PF04413">
    <property type="entry name" value="Glycos_transf_N"/>
    <property type="match status" value="1"/>
</dbReference>
<keyword evidence="7" id="KW-1003">Cell membrane</keyword>
<comment type="similarity">
    <text evidence="7">Belongs to the glycosyltransferase group 1 family.</text>
</comment>
<dbReference type="Gene3D" id="3.40.50.2000">
    <property type="entry name" value="Glycogen Phosphorylase B"/>
    <property type="match status" value="1"/>
</dbReference>
<dbReference type="Proteomes" id="UP001269375">
    <property type="component" value="Unassembled WGS sequence"/>
</dbReference>
<dbReference type="EMBL" id="JARWAO010000001">
    <property type="protein sequence ID" value="MDR5894538.1"/>
    <property type="molecule type" value="Genomic_DNA"/>
</dbReference>
<comment type="function">
    <text evidence="7">Involved in lipopolysaccharide (LPS) biosynthesis. Catalyzes the transfer of 3-deoxy-D-manno-octulosonate (Kdo) residue(s) from CMP-Kdo to lipid IV(A), the tetraacyldisaccharide-1,4'-bisphosphate precursor of lipid A.</text>
</comment>
<evidence type="ECO:0000256" key="6">
    <source>
        <dbReference type="ARBA" id="ARBA00049183"/>
    </source>
</evidence>
<gene>
    <name evidence="9" type="primary">waaA</name>
    <name evidence="9" type="ORF">QC825_00455</name>
</gene>